<dbReference type="EMBL" id="CM001224">
    <property type="protein sequence ID" value="KEH19940.1"/>
    <property type="molecule type" value="Genomic_DNA"/>
</dbReference>
<accession>A0A072U2F0</accession>
<gene>
    <name evidence="1" type="ordered locus">MTR_8g470990</name>
</gene>
<evidence type="ECO:0000313" key="2">
    <source>
        <dbReference type="EnsemblPlants" id="KEH19940"/>
    </source>
</evidence>
<reference evidence="1 3" key="2">
    <citation type="journal article" date="2014" name="BMC Genomics">
        <title>An improved genome release (version Mt4.0) for the model legume Medicago truncatula.</title>
        <authorList>
            <person name="Tang H."/>
            <person name="Krishnakumar V."/>
            <person name="Bidwell S."/>
            <person name="Rosen B."/>
            <person name="Chan A."/>
            <person name="Zhou S."/>
            <person name="Gentzbittel L."/>
            <person name="Childs K.L."/>
            <person name="Yandell M."/>
            <person name="Gundlach H."/>
            <person name="Mayer K.F."/>
            <person name="Schwartz D.C."/>
            <person name="Town C.D."/>
        </authorList>
    </citation>
    <scope>GENOME REANNOTATION</scope>
    <source>
        <strain evidence="1">A17</strain>
        <strain evidence="2 3">cv. Jemalong A17</strain>
    </source>
</reference>
<evidence type="ECO:0000313" key="1">
    <source>
        <dbReference type="EMBL" id="KEH19940.1"/>
    </source>
</evidence>
<protein>
    <submittedName>
        <fullName evidence="1 2">Uncharacterized protein</fullName>
    </submittedName>
</protein>
<reference evidence="2" key="3">
    <citation type="submission" date="2015-04" db="UniProtKB">
        <authorList>
            <consortium name="EnsemblPlants"/>
        </authorList>
    </citation>
    <scope>IDENTIFICATION</scope>
    <source>
        <strain evidence="2">cv. Jemalong A17</strain>
    </source>
</reference>
<proteinExistence type="predicted"/>
<sequence>METKDRDEEYDREKPNKERFDYGMVTIKKEFPKNLPKKKDFTQEQQVEVQEKYQKQHQQISMIVHDERENKPQQVNIEENNDALLGVVKTNQTITLKFASAKVS</sequence>
<dbReference type="EnsemblPlants" id="KEH19940">
    <property type="protein sequence ID" value="KEH19940"/>
    <property type="gene ID" value="MTR_8g470990"/>
</dbReference>
<reference evidence="1 3" key="1">
    <citation type="journal article" date="2011" name="Nature">
        <title>The Medicago genome provides insight into the evolution of rhizobial symbioses.</title>
        <authorList>
            <person name="Young N.D."/>
            <person name="Debelle F."/>
            <person name="Oldroyd G.E."/>
            <person name="Geurts R."/>
            <person name="Cannon S.B."/>
            <person name="Udvardi M.K."/>
            <person name="Benedito V.A."/>
            <person name="Mayer K.F."/>
            <person name="Gouzy J."/>
            <person name="Schoof H."/>
            <person name="Van de Peer Y."/>
            <person name="Proost S."/>
            <person name="Cook D.R."/>
            <person name="Meyers B.C."/>
            <person name="Spannagl M."/>
            <person name="Cheung F."/>
            <person name="De Mita S."/>
            <person name="Krishnakumar V."/>
            <person name="Gundlach H."/>
            <person name="Zhou S."/>
            <person name="Mudge J."/>
            <person name="Bharti A.K."/>
            <person name="Murray J.D."/>
            <person name="Naoumkina M.A."/>
            <person name="Rosen B."/>
            <person name="Silverstein K.A."/>
            <person name="Tang H."/>
            <person name="Rombauts S."/>
            <person name="Zhao P.X."/>
            <person name="Zhou P."/>
            <person name="Barbe V."/>
            <person name="Bardou P."/>
            <person name="Bechner M."/>
            <person name="Bellec A."/>
            <person name="Berger A."/>
            <person name="Berges H."/>
            <person name="Bidwell S."/>
            <person name="Bisseling T."/>
            <person name="Choisne N."/>
            <person name="Couloux A."/>
            <person name="Denny R."/>
            <person name="Deshpande S."/>
            <person name="Dai X."/>
            <person name="Doyle J.J."/>
            <person name="Dudez A.M."/>
            <person name="Farmer A.D."/>
            <person name="Fouteau S."/>
            <person name="Franken C."/>
            <person name="Gibelin C."/>
            <person name="Gish J."/>
            <person name="Goldstein S."/>
            <person name="Gonzalez A.J."/>
            <person name="Green P.J."/>
            <person name="Hallab A."/>
            <person name="Hartog M."/>
            <person name="Hua A."/>
            <person name="Humphray S.J."/>
            <person name="Jeong D.H."/>
            <person name="Jing Y."/>
            <person name="Jocker A."/>
            <person name="Kenton S.M."/>
            <person name="Kim D.J."/>
            <person name="Klee K."/>
            <person name="Lai H."/>
            <person name="Lang C."/>
            <person name="Lin S."/>
            <person name="Macmil S.L."/>
            <person name="Magdelenat G."/>
            <person name="Matthews L."/>
            <person name="McCorrison J."/>
            <person name="Monaghan E.L."/>
            <person name="Mun J.H."/>
            <person name="Najar F.Z."/>
            <person name="Nicholson C."/>
            <person name="Noirot C."/>
            <person name="O'Bleness M."/>
            <person name="Paule C.R."/>
            <person name="Poulain J."/>
            <person name="Prion F."/>
            <person name="Qin B."/>
            <person name="Qu C."/>
            <person name="Retzel E.F."/>
            <person name="Riddle C."/>
            <person name="Sallet E."/>
            <person name="Samain S."/>
            <person name="Samson N."/>
            <person name="Sanders I."/>
            <person name="Saurat O."/>
            <person name="Scarpelli C."/>
            <person name="Schiex T."/>
            <person name="Segurens B."/>
            <person name="Severin A.J."/>
            <person name="Sherrier D.J."/>
            <person name="Shi R."/>
            <person name="Sims S."/>
            <person name="Singer S.R."/>
            <person name="Sinharoy S."/>
            <person name="Sterck L."/>
            <person name="Viollet A."/>
            <person name="Wang B.B."/>
            <person name="Wang K."/>
            <person name="Wang M."/>
            <person name="Wang X."/>
            <person name="Warfsmann J."/>
            <person name="Weissenbach J."/>
            <person name="White D.D."/>
            <person name="White J.D."/>
            <person name="Wiley G.B."/>
            <person name="Wincker P."/>
            <person name="Xing Y."/>
            <person name="Yang L."/>
            <person name="Yao Z."/>
            <person name="Ying F."/>
            <person name="Zhai J."/>
            <person name="Zhou L."/>
            <person name="Zuber A."/>
            <person name="Denarie J."/>
            <person name="Dixon R.A."/>
            <person name="May G.D."/>
            <person name="Schwartz D.C."/>
            <person name="Rogers J."/>
            <person name="Quetier F."/>
            <person name="Town C.D."/>
            <person name="Roe B.A."/>
        </authorList>
    </citation>
    <scope>NUCLEOTIDE SEQUENCE [LARGE SCALE GENOMIC DNA]</scope>
    <source>
        <strain evidence="1">A17</strain>
        <strain evidence="2 3">cv. Jemalong A17</strain>
    </source>
</reference>
<dbReference type="Proteomes" id="UP000002051">
    <property type="component" value="Chromosome 8"/>
</dbReference>
<keyword evidence="3" id="KW-1185">Reference proteome</keyword>
<evidence type="ECO:0000313" key="3">
    <source>
        <dbReference type="Proteomes" id="UP000002051"/>
    </source>
</evidence>
<dbReference type="HOGENOM" id="CLU_2254170_0_0_1"/>
<organism evidence="1 3">
    <name type="scientific">Medicago truncatula</name>
    <name type="common">Barrel medic</name>
    <name type="synonym">Medicago tribuloides</name>
    <dbReference type="NCBI Taxonomy" id="3880"/>
    <lineage>
        <taxon>Eukaryota</taxon>
        <taxon>Viridiplantae</taxon>
        <taxon>Streptophyta</taxon>
        <taxon>Embryophyta</taxon>
        <taxon>Tracheophyta</taxon>
        <taxon>Spermatophyta</taxon>
        <taxon>Magnoliopsida</taxon>
        <taxon>eudicotyledons</taxon>
        <taxon>Gunneridae</taxon>
        <taxon>Pentapetalae</taxon>
        <taxon>rosids</taxon>
        <taxon>fabids</taxon>
        <taxon>Fabales</taxon>
        <taxon>Fabaceae</taxon>
        <taxon>Papilionoideae</taxon>
        <taxon>50 kb inversion clade</taxon>
        <taxon>NPAAA clade</taxon>
        <taxon>Hologalegina</taxon>
        <taxon>IRL clade</taxon>
        <taxon>Trifolieae</taxon>
        <taxon>Medicago</taxon>
    </lineage>
</organism>
<name>A0A072U2F0_MEDTR</name>
<dbReference type="AlphaFoldDB" id="A0A072U2F0"/>